<dbReference type="EMBL" id="JAHRIQ010023311">
    <property type="protein sequence ID" value="MEQ2227876.1"/>
    <property type="molecule type" value="Genomic_DNA"/>
</dbReference>
<evidence type="ECO:0000313" key="4">
    <source>
        <dbReference type="EMBL" id="MEQ2227876.1"/>
    </source>
</evidence>
<dbReference type="SUPFAM" id="SSF52047">
    <property type="entry name" value="RNI-like"/>
    <property type="match status" value="1"/>
</dbReference>
<dbReference type="Proteomes" id="UP001482620">
    <property type="component" value="Unassembled WGS sequence"/>
</dbReference>
<dbReference type="SMART" id="SM00368">
    <property type="entry name" value="LRR_RI"/>
    <property type="match status" value="5"/>
</dbReference>
<dbReference type="InterPro" id="IPR013320">
    <property type="entry name" value="ConA-like_dom_sf"/>
</dbReference>
<dbReference type="PANTHER" id="PTHR24106">
    <property type="entry name" value="NACHT, LRR AND CARD DOMAINS-CONTAINING"/>
    <property type="match status" value="1"/>
</dbReference>
<evidence type="ECO:0000313" key="5">
    <source>
        <dbReference type="Proteomes" id="UP001482620"/>
    </source>
</evidence>
<dbReference type="InterPro" id="IPR032675">
    <property type="entry name" value="LRR_dom_sf"/>
</dbReference>
<proteinExistence type="predicted"/>
<dbReference type="Gene3D" id="2.60.120.920">
    <property type="match status" value="1"/>
</dbReference>
<dbReference type="Pfam" id="PF13516">
    <property type="entry name" value="LRR_6"/>
    <property type="match status" value="4"/>
</dbReference>
<keyword evidence="2" id="KW-0677">Repeat</keyword>
<dbReference type="InterPro" id="IPR001870">
    <property type="entry name" value="B30.2/SPRY"/>
</dbReference>
<dbReference type="InterPro" id="IPR001611">
    <property type="entry name" value="Leu-rich_rpt"/>
</dbReference>
<evidence type="ECO:0000256" key="2">
    <source>
        <dbReference type="ARBA" id="ARBA00022737"/>
    </source>
</evidence>
<reference evidence="4 5" key="1">
    <citation type="submission" date="2021-06" db="EMBL/GenBank/DDBJ databases">
        <authorList>
            <person name="Palmer J.M."/>
        </authorList>
    </citation>
    <scope>NUCLEOTIDE SEQUENCE [LARGE SCALE GENOMIC DNA]</scope>
    <source>
        <strain evidence="5">if_2019</strain>
        <tissue evidence="4">Muscle</tissue>
    </source>
</reference>
<dbReference type="PRINTS" id="PR01407">
    <property type="entry name" value="BUTYPHLNCDUF"/>
</dbReference>
<dbReference type="PROSITE" id="PS50188">
    <property type="entry name" value="B302_SPRY"/>
    <property type="match status" value="1"/>
</dbReference>
<dbReference type="Gene3D" id="3.80.10.10">
    <property type="entry name" value="Ribonuclease Inhibitor"/>
    <property type="match status" value="1"/>
</dbReference>
<protein>
    <recommendedName>
        <fullName evidence="3">B30.2/SPRY domain-containing protein</fullName>
    </recommendedName>
</protein>
<evidence type="ECO:0000256" key="1">
    <source>
        <dbReference type="ARBA" id="ARBA00022614"/>
    </source>
</evidence>
<accession>A0ABV0T622</accession>
<keyword evidence="5" id="KW-1185">Reference proteome</keyword>
<dbReference type="InterPro" id="IPR003879">
    <property type="entry name" value="Butyrophylin_SPRY"/>
</dbReference>
<dbReference type="SUPFAM" id="SSF49899">
    <property type="entry name" value="Concanavalin A-like lectins/glucanases"/>
    <property type="match status" value="1"/>
</dbReference>
<dbReference type="InterPro" id="IPR043136">
    <property type="entry name" value="B30.2/SPRY_sf"/>
</dbReference>
<dbReference type="InterPro" id="IPR051261">
    <property type="entry name" value="NLR"/>
</dbReference>
<organism evidence="4 5">
    <name type="scientific">Ilyodon furcidens</name>
    <name type="common">goldbreast splitfin</name>
    <dbReference type="NCBI Taxonomy" id="33524"/>
    <lineage>
        <taxon>Eukaryota</taxon>
        <taxon>Metazoa</taxon>
        <taxon>Chordata</taxon>
        <taxon>Craniata</taxon>
        <taxon>Vertebrata</taxon>
        <taxon>Euteleostomi</taxon>
        <taxon>Actinopterygii</taxon>
        <taxon>Neopterygii</taxon>
        <taxon>Teleostei</taxon>
        <taxon>Neoteleostei</taxon>
        <taxon>Acanthomorphata</taxon>
        <taxon>Ovalentaria</taxon>
        <taxon>Atherinomorphae</taxon>
        <taxon>Cyprinodontiformes</taxon>
        <taxon>Goodeidae</taxon>
        <taxon>Ilyodon</taxon>
    </lineage>
</organism>
<keyword evidence="1" id="KW-0433">Leucine-rich repeat</keyword>
<gene>
    <name evidence="4" type="ORF">ILYODFUR_002865</name>
</gene>
<name>A0ABV0T622_9TELE</name>
<evidence type="ECO:0000259" key="3">
    <source>
        <dbReference type="PROSITE" id="PS50188"/>
    </source>
</evidence>
<feature type="domain" description="B30.2/SPRY" evidence="3">
    <location>
        <begin position="145"/>
        <end position="330"/>
    </location>
</feature>
<sequence length="331" mass="36336">MSNNNLQDSGVKQLCVGLESPNCFLETLRLSLCCLSERSCQAICSIITSQSSHLRDLDLSNNDLGDSGVQLLCDGLGSPCCKLESLRLSGCLISEEGCASLASALSSNPSHLRELDLSYNHPGEAGVKLLSEGLKDPSWSMETLRVEPAGVQWLKPGLRKYSCQLTIDTNTVNRKLQLSEDNRKVTLVQQDPECEGSYLLLCNNALTGRCYWEVEWTGALDMSVGNRGNEGEDVNDRTSEVCGLGCSEHDSYSMWQKEILSCISFSRNPFPNKIAVYLDCPAGTLTFFRADTLMNIQSFLIKFTEPVYAGFEFYSDIGPSSSSIRTLAPLC</sequence>
<comment type="caution">
    <text evidence="4">The sequence shown here is derived from an EMBL/GenBank/DDBJ whole genome shotgun (WGS) entry which is preliminary data.</text>
</comment>